<dbReference type="Proteomes" id="UP001634394">
    <property type="component" value="Unassembled WGS sequence"/>
</dbReference>
<proteinExistence type="predicted"/>
<accession>A0ABD3X8T7</accession>
<evidence type="ECO:0000313" key="1">
    <source>
        <dbReference type="EMBL" id="KAL3882061.1"/>
    </source>
</evidence>
<keyword evidence="2" id="KW-1185">Reference proteome</keyword>
<protein>
    <submittedName>
        <fullName evidence="1">Uncharacterized protein</fullName>
    </submittedName>
</protein>
<sequence>MPVERRTDGILHSSPDLSFRGTVSEMKPDMMCSQRQSKVPSFEAFNKSWNIF</sequence>
<reference evidence="1 2" key="1">
    <citation type="submission" date="2024-11" db="EMBL/GenBank/DDBJ databases">
        <title>Chromosome-level genome assembly of the freshwater bivalve Anodonta woodiana.</title>
        <authorList>
            <person name="Chen X."/>
        </authorList>
    </citation>
    <scope>NUCLEOTIDE SEQUENCE [LARGE SCALE GENOMIC DNA]</scope>
    <source>
        <strain evidence="1">MN2024</strain>
        <tissue evidence="1">Gills</tissue>
    </source>
</reference>
<dbReference type="AlphaFoldDB" id="A0ABD3X8T7"/>
<feature type="non-terminal residue" evidence="1">
    <location>
        <position position="52"/>
    </location>
</feature>
<evidence type="ECO:0000313" key="2">
    <source>
        <dbReference type="Proteomes" id="UP001634394"/>
    </source>
</evidence>
<comment type="caution">
    <text evidence="1">The sequence shown here is derived from an EMBL/GenBank/DDBJ whole genome shotgun (WGS) entry which is preliminary data.</text>
</comment>
<gene>
    <name evidence="1" type="ORF">ACJMK2_028436</name>
</gene>
<organism evidence="1 2">
    <name type="scientific">Sinanodonta woodiana</name>
    <name type="common">Chinese pond mussel</name>
    <name type="synonym">Anodonta woodiana</name>
    <dbReference type="NCBI Taxonomy" id="1069815"/>
    <lineage>
        <taxon>Eukaryota</taxon>
        <taxon>Metazoa</taxon>
        <taxon>Spiralia</taxon>
        <taxon>Lophotrochozoa</taxon>
        <taxon>Mollusca</taxon>
        <taxon>Bivalvia</taxon>
        <taxon>Autobranchia</taxon>
        <taxon>Heteroconchia</taxon>
        <taxon>Palaeoheterodonta</taxon>
        <taxon>Unionida</taxon>
        <taxon>Unionoidea</taxon>
        <taxon>Unionidae</taxon>
        <taxon>Unioninae</taxon>
        <taxon>Sinanodonta</taxon>
    </lineage>
</organism>
<dbReference type="EMBL" id="JBJQND010000003">
    <property type="protein sequence ID" value="KAL3882061.1"/>
    <property type="molecule type" value="Genomic_DNA"/>
</dbReference>
<name>A0ABD3X8T7_SINWO</name>